<evidence type="ECO:0000313" key="1">
    <source>
        <dbReference type="EMBL" id="KAK2086584.1"/>
    </source>
</evidence>
<keyword evidence="2" id="KW-1185">Reference proteome</keyword>
<reference evidence="1 2" key="1">
    <citation type="submission" date="2023-05" db="EMBL/GenBank/DDBJ databases">
        <title>B98-5 Cell Line De Novo Hybrid Assembly: An Optical Mapping Approach.</title>
        <authorList>
            <person name="Kananen K."/>
            <person name="Auerbach J.A."/>
            <person name="Kautto E."/>
            <person name="Blachly J.S."/>
        </authorList>
    </citation>
    <scope>NUCLEOTIDE SEQUENCE [LARGE SCALE GENOMIC DNA]</scope>
    <source>
        <strain evidence="1">B95-8</strain>
        <tissue evidence="1">Cell line</tissue>
    </source>
</reference>
<evidence type="ECO:0000313" key="2">
    <source>
        <dbReference type="Proteomes" id="UP001266305"/>
    </source>
</evidence>
<protein>
    <submittedName>
        <fullName evidence="1">Uncharacterized protein</fullName>
    </submittedName>
</protein>
<comment type="caution">
    <text evidence="1">The sequence shown here is derived from an EMBL/GenBank/DDBJ whole genome shotgun (WGS) entry which is preliminary data.</text>
</comment>
<accession>A0ABQ9TP85</accession>
<organism evidence="1 2">
    <name type="scientific">Saguinus oedipus</name>
    <name type="common">Cotton-top tamarin</name>
    <name type="synonym">Oedipomidas oedipus</name>
    <dbReference type="NCBI Taxonomy" id="9490"/>
    <lineage>
        <taxon>Eukaryota</taxon>
        <taxon>Metazoa</taxon>
        <taxon>Chordata</taxon>
        <taxon>Craniata</taxon>
        <taxon>Vertebrata</taxon>
        <taxon>Euteleostomi</taxon>
        <taxon>Mammalia</taxon>
        <taxon>Eutheria</taxon>
        <taxon>Euarchontoglires</taxon>
        <taxon>Primates</taxon>
        <taxon>Haplorrhini</taxon>
        <taxon>Platyrrhini</taxon>
        <taxon>Cebidae</taxon>
        <taxon>Callitrichinae</taxon>
        <taxon>Saguinus</taxon>
    </lineage>
</organism>
<name>A0ABQ9TP85_SAGOE</name>
<sequence>MGARLWEALFDIEEDDIDDGFRRLFAQLAGEVPQGASNYALVVSPQDAEISAFELQTILRRVLAKREYPLIANLILLFPLWMGGDMEILPLPRLAAVAKPCPSIPSKK</sequence>
<dbReference type="Proteomes" id="UP001266305">
    <property type="component" value="Unassembled WGS sequence"/>
</dbReference>
<dbReference type="EMBL" id="JASSZA010000020">
    <property type="protein sequence ID" value="KAK2086584.1"/>
    <property type="molecule type" value="Genomic_DNA"/>
</dbReference>
<gene>
    <name evidence="1" type="ORF">P7K49_036009</name>
</gene>
<proteinExistence type="predicted"/>